<dbReference type="Gene3D" id="3.30.2400.10">
    <property type="entry name" value="Major capsid protein gp5"/>
    <property type="match status" value="1"/>
</dbReference>
<feature type="domain" description="Phage capsid-like C-terminal" evidence="3">
    <location>
        <begin position="113"/>
        <end position="396"/>
    </location>
</feature>
<dbReference type="AlphaFoldDB" id="A0A1C4BWW9"/>
<dbReference type="InterPro" id="IPR054612">
    <property type="entry name" value="Phage_capsid-like_C"/>
</dbReference>
<keyword evidence="5" id="KW-1185">Reference proteome</keyword>
<dbReference type="NCBIfam" id="TIGR01554">
    <property type="entry name" value="major_cap_HK97"/>
    <property type="match status" value="1"/>
</dbReference>
<accession>A0A1C4BWW9</accession>
<reference evidence="5" key="1">
    <citation type="submission" date="2016-08" db="EMBL/GenBank/DDBJ databases">
        <authorList>
            <person name="Varghese N."/>
            <person name="Submissions Spin"/>
        </authorList>
    </citation>
    <scope>NUCLEOTIDE SEQUENCE [LARGE SCALE GENOMIC DNA]</scope>
    <source>
        <strain evidence="5">R-53144</strain>
    </source>
</reference>
<protein>
    <submittedName>
        <fullName evidence="4">Phage major capsid protein, HK97 family</fullName>
    </submittedName>
</protein>
<dbReference type="InterPro" id="IPR024455">
    <property type="entry name" value="Phage_capsid"/>
</dbReference>
<evidence type="ECO:0000256" key="2">
    <source>
        <dbReference type="SAM" id="Coils"/>
    </source>
</evidence>
<comment type="subcellular location">
    <subcellularLocation>
        <location evidence="1">Virion</location>
    </subcellularLocation>
</comment>
<dbReference type="Proteomes" id="UP000199698">
    <property type="component" value="Unassembled WGS sequence"/>
</dbReference>
<dbReference type="EMBL" id="FMBA01000026">
    <property type="protein sequence ID" value="SCC11310.1"/>
    <property type="molecule type" value="Genomic_DNA"/>
</dbReference>
<proteinExistence type="predicted"/>
<evidence type="ECO:0000256" key="1">
    <source>
        <dbReference type="ARBA" id="ARBA00004328"/>
    </source>
</evidence>
<sequence length="407" mass="44974">MAVDQKDVELVAQEIKNQFEQFKSTNDKRLEAISQEKSALADKVETLNGKISELDNLKNVLENELKEVKRPAGGNQQASAHKEAFAMFIRKGDEQGLAELERKAMQTGVDADGGFAVPEELNTDILAALRDEVVMRQECTVMTVGTPDWKKLTSKGGIASGWVGETDERTETGTPKLGVISPVWGEIYGNPYATQTMLDDAFFNVESFIVNELSQEFAEKEEEAFTLGDGNKKPKGFLAYETTAQADKDRDWGKLQNVVAGAANLTTDDIVKLTYTLRKVYRSGAKFMMNNQSLLAVRLLKDSNGNYIWQPGLQVGQPSLLSGFAVAENEQMPDIGDSSGKAPIAFGNFKRGFYIFDRIGIRMLRDPYTKKPFVGFYTTKRVGSMLNDSNAIKVLTMPAVQSRSAKS</sequence>
<dbReference type="Pfam" id="PF05065">
    <property type="entry name" value="Phage_capsid"/>
    <property type="match status" value="1"/>
</dbReference>
<evidence type="ECO:0000259" key="3">
    <source>
        <dbReference type="Pfam" id="PF05065"/>
    </source>
</evidence>
<dbReference type="STRING" id="1798183.GA0061080_102620"/>
<keyword evidence="2" id="KW-0175">Coiled coil</keyword>
<dbReference type="RefSeq" id="WP_091123716.1">
    <property type="nucleotide sequence ID" value="NZ_FMBA01000026.1"/>
</dbReference>
<name>A0A1C4BWW9_9GAMM</name>
<dbReference type="SUPFAM" id="SSF56563">
    <property type="entry name" value="Major capsid protein gp5"/>
    <property type="match status" value="1"/>
</dbReference>
<evidence type="ECO:0000313" key="4">
    <source>
        <dbReference type="EMBL" id="SCC11310.1"/>
    </source>
</evidence>
<dbReference type="OrthoDB" id="9786516at2"/>
<gene>
    <name evidence="4" type="ORF">GA0061080_102620</name>
</gene>
<organism evidence="4 5">
    <name type="scientific">Gilliamella intestini</name>
    <dbReference type="NCBI Taxonomy" id="1798183"/>
    <lineage>
        <taxon>Bacteria</taxon>
        <taxon>Pseudomonadati</taxon>
        <taxon>Pseudomonadota</taxon>
        <taxon>Gammaproteobacteria</taxon>
        <taxon>Orbales</taxon>
        <taxon>Orbaceae</taxon>
        <taxon>Gilliamella</taxon>
    </lineage>
</organism>
<dbReference type="Gene3D" id="3.30.2320.10">
    <property type="entry name" value="hypothetical protein PF0899 domain"/>
    <property type="match status" value="1"/>
</dbReference>
<feature type="coiled-coil region" evidence="2">
    <location>
        <begin position="30"/>
        <end position="67"/>
    </location>
</feature>
<evidence type="ECO:0000313" key="5">
    <source>
        <dbReference type="Proteomes" id="UP000199698"/>
    </source>
</evidence>